<organism evidence="2 3">
    <name type="scientific">Rhizobium leucaenae</name>
    <dbReference type="NCBI Taxonomy" id="29450"/>
    <lineage>
        <taxon>Bacteria</taxon>
        <taxon>Pseudomonadati</taxon>
        <taxon>Pseudomonadota</taxon>
        <taxon>Alphaproteobacteria</taxon>
        <taxon>Hyphomicrobiales</taxon>
        <taxon>Rhizobiaceae</taxon>
        <taxon>Rhizobium/Agrobacterium group</taxon>
        <taxon>Rhizobium</taxon>
    </lineage>
</organism>
<gene>
    <name evidence="2" type="ORF">GGE60_000942</name>
</gene>
<name>A0A7W6ZQF0_9HYPH</name>
<dbReference type="Proteomes" id="UP000543836">
    <property type="component" value="Unassembled WGS sequence"/>
</dbReference>
<dbReference type="PROSITE" id="PS51257">
    <property type="entry name" value="PROKAR_LIPOPROTEIN"/>
    <property type="match status" value="1"/>
</dbReference>
<evidence type="ECO:0000256" key="1">
    <source>
        <dbReference type="SAM" id="SignalP"/>
    </source>
</evidence>
<accession>A0A7W6ZQF0</accession>
<evidence type="ECO:0000313" key="3">
    <source>
        <dbReference type="Proteomes" id="UP000543836"/>
    </source>
</evidence>
<dbReference type="GeneID" id="32530818"/>
<protein>
    <recommendedName>
        <fullName evidence="4">Lipoprotein</fullName>
    </recommendedName>
</protein>
<dbReference type="OrthoDB" id="8365209at2"/>
<evidence type="ECO:0008006" key="4">
    <source>
        <dbReference type="Google" id="ProtNLM"/>
    </source>
</evidence>
<feature type="chain" id="PRO_5031547998" description="Lipoprotein" evidence="1">
    <location>
        <begin position="18"/>
        <end position="127"/>
    </location>
</feature>
<dbReference type="EMBL" id="JACIIG010000002">
    <property type="protein sequence ID" value="MBB4566841.1"/>
    <property type="molecule type" value="Genomic_DNA"/>
</dbReference>
<sequence length="127" mass="13469">MKVFVVALLLMSMASCSDGQQQTKRQIQAVLSWSATADMALEARAKMLVTDSFTALTMERCGKEIAGLSKELPTSSQNLMDVAGRLTTIIGAAHDDIVSGRTGTVSQHLQDLRGLEAELKASSGAAQ</sequence>
<reference evidence="2 3" key="1">
    <citation type="submission" date="2020-08" db="EMBL/GenBank/DDBJ databases">
        <title>Genomic Encyclopedia of Type Strains, Phase IV (KMG-V): Genome sequencing to study the core and pangenomes of soil and plant-associated prokaryotes.</title>
        <authorList>
            <person name="Whitman W."/>
        </authorList>
    </citation>
    <scope>NUCLEOTIDE SEQUENCE [LARGE SCALE GENOMIC DNA]</scope>
    <source>
        <strain evidence="2 3">SEMIA 492</strain>
    </source>
</reference>
<dbReference type="AlphaFoldDB" id="A0A7W6ZQF0"/>
<keyword evidence="3" id="KW-1185">Reference proteome</keyword>
<dbReference type="RefSeq" id="WP_051263920.1">
    <property type="nucleotide sequence ID" value="NZ_JACIIG010000002.1"/>
</dbReference>
<comment type="caution">
    <text evidence="2">The sequence shown here is derived from an EMBL/GenBank/DDBJ whole genome shotgun (WGS) entry which is preliminary data.</text>
</comment>
<keyword evidence="1" id="KW-0732">Signal</keyword>
<evidence type="ECO:0000313" key="2">
    <source>
        <dbReference type="EMBL" id="MBB4566841.1"/>
    </source>
</evidence>
<feature type="signal peptide" evidence="1">
    <location>
        <begin position="1"/>
        <end position="17"/>
    </location>
</feature>
<proteinExistence type="predicted"/>